<dbReference type="PROSITE" id="PS51379">
    <property type="entry name" value="4FE4S_FER_2"/>
    <property type="match status" value="2"/>
</dbReference>
<evidence type="ECO:0000256" key="3">
    <source>
        <dbReference type="ARBA" id="ARBA00023004"/>
    </source>
</evidence>
<dbReference type="EMBL" id="UPPP01000079">
    <property type="protein sequence ID" value="VBB07725.1"/>
    <property type="molecule type" value="Genomic_DNA"/>
</dbReference>
<dbReference type="InterPro" id="IPR017900">
    <property type="entry name" value="4Fe4S_Fe_S_CS"/>
</dbReference>
<dbReference type="InterPro" id="IPR017896">
    <property type="entry name" value="4Fe4S_Fe-S-bd"/>
</dbReference>
<keyword evidence="4" id="KW-0411">Iron-sulfur</keyword>
<keyword evidence="7" id="KW-1185">Reference proteome</keyword>
<proteinExistence type="predicted"/>
<dbReference type="NCBIfam" id="NF040864">
    <property type="entry name" value="HgcB_ferredoxin"/>
    <property type="match status" value="1"/>
</dbReference>
<dbReference type="Pfam" id="PF13187">
    <property type="entry name" value="Fer4_9"/>
    <property type="match status" value="1"/>
</dbReference>
<evidence type="ECO:0000256" key="1">
    <source>
        <dbReference type="ARBA" id="ARBA00022485"/>
    </source>
</evidence>
<dbReference type="GO" id="GO:0051539">
    <property type="term" value="F:4 iron, 4 sulfur cluster binding"/>
    <property type="evidence" value="ECO:0007669"/>
    <property type="project" value="UniProtKB-KW"/>
</dbReference>
<dbReference type="InterPro" id="IPR050572">
    <property type="entry name" value="Fe-S_Ferredoxin"/>
</dbReference>
<name>A0A498R9Q6_9FIRM</name>
<evidence type="ECO:0000313" key="6">
    <source>
        <dbReference type="EMBL" id="VBB07725.1"/>
    </source>
</evidence>
<accession>A0A498R9Q6</accession>
<dbReference type="PANTHER" id="PTHR43687">
    <property type="entry name" value="ADENYLYLSULFATE REDUCTASE, BETA SUBUNIT"/>
    <property type="match status" value="1"/>
</dbReference>
<evidence type="ECO:0000313" key="7">
    <source>
        <dbReference type="Proteomes" id="UP000277811"/>
    </source>
</evidence>
<sequence>MIRHTYLKNVVTLTLNANKCIGCGMCLNVCPHKVFGLNSGKAWISDRDRCMECGACVRNCPVEALAVKAGVGCAAAIIQGKLKGTAPCCGGSEGNKSSCCG</sequence>
<keyword evidence="3" id="KW-0408">Iron</keyword>
<evidence type="ECO:0000259" key="5">
    <source>
        <dbReference type="PROSITE" id="PS51379"/>
    </source>
</evidence>
<dbReference type="PROSITE" id="PS00198">
    <property type="entry name" value="4FE4S_FER_1"/>
    <property type="match status" value="1"/>
</dbReference>
<feature type="domain" description="4Fe-4S ferredoxin-type" evidence="5">
    <location>
        <begin position="40"/>
        <end position="70"/>
    </location>
</feature>
<organism evidence="6 7">
    <name type="scientific">Lucifera butyrica</name>
    <dbReference type="NCBI Taxonomy" id="1351585"/>
    <lineage>
        <taxon>Bacteria</taxon>
        <taxon>Bacillati</taxon>
        <taxon>Bacillota</taxon>
        <taxon>Negativicutes</taxon>
        <taxon>Veillonellales</taxon>
        <taxon>Veillonellaceae</taxon>
        <taxon>Lucifera</taxon>
    </lineage>
</organism>
<dbReference type="AlphaFoldDB" id="A0A498R9Q6"/>
<dbReference type="SUPFAM" id="SSF54862">
    <property type="entry name" value="4Fe-4S ferredoxins"/>
    <property type="match status" value="1"/>
</dbReference>
<keyword evidence="2" id="KW-0479">Metal-binding</keyword>
<keyword evidence="1" id="KW-0004">4Fe-4S</keyword>
<evidence type="ECO:0000256" key="4">
    <source>
        <dbReference type="ARBA" id="ARBA00023014"/>
    </source>
</evidence>
<dbReference type="Gene3D" id="3.30.70.20">
    <property type="match status" value="2"/>
</dbReference>
<evidence type="ECO:0000256" key="2">
    <source>
        <dbReference type="ARBA" id="ARBA00022723"/>
    </source>
</evidence>
<dbReference type="Proteomes" id="UP000277811">
    <property type="component" value="Unassembled WGS sequence"/>
</dbReference>
<dbReference type="GO" id="GO:0046872">
    <property type="term" value="F:metal ion binding"/>
    <property type="evidence" value="ECO:0007669"/>
    <property type="project" value="UniProtKB-KW"/>
</dbReference>
<protein>
    <recommendedName>
        <fullName evidence="5">4Fe-4S ferredoxin-type domain-containing protein</fullName>
    </recommendedName>
</protein>
<reference evidence="6 7" key="1">
    <citation type="submission" date="2018-06" db="EMBL/GenBank/DDBJ databases">
        <authorList>
            <person name="Strepis N."/>
        </authorList>
    </citation>
    <scope>NUCLEOTIDE SEQUENCE [LARGE SCALE GENOMIC DNA]</scope>
    <source>
        <strain evidence="6">LUCI</strain>
    </source>
</reference>
<gene>
    <name evidence="6" type="ORF">LUCI_2990</name>
</gene>
<dbReference type="PANTHER" id="PTHR43687:SF4">
    <property type="entry name" value="BLR5484 PROTEIN"/>
    <property type="match status" value="1"/>
</dbReference>
<feature type="domain" description="4Fe-4S ferredoxin-type" evidence="5">
    <location>
        <begin position="11"/>
        <end position="39"/>
    </location>
</feature>